<gene>
    <name evidence="3" type="primary">sufE</name>
    <name evidence="3" type="ORF">PAUR_a1340</name>
</gene>
<comment type="similarity">
    <text evidence="1">Belongs to the SufE family.</text>
</comment>
<evidence type="ECO:0000256" key="1">
    <source>
        <dbReference type="ARBA" id="ARBA00010282"/>
    </source>
</evidence>
<dbReference type="Proteomes" id="UP000615755">
    <property type="component" value="Unassembled WGS sequence"/>
</dbReference>
<sequence>MNYQEIQNQLKKTQSWQQCYREIMLFGKQLPVIPDCLKSDDALIQGCESKVWLHIDLDESRGTILLIGDSDTRIVKGLFAIISSMYNDITLTEAKNIDAYAEFESLGLIKHLSPSRGNGIQAIIKAIQEKLSQW</sequence>
<dbReference type="PANTHER" id="PTHR43597">
    <property type="entry name" value="SULFUR ACCEPTOR PROTEIN CSDE"/>
    <property type="match status" value="1"/>
</dbReference>
<keyword evidence="4" id="KW-1185">Reference proteome</keyword>
<protein>
    <submittedName>
        <fullName evidence="3">Cysteine desulfuration protein SufE</fullName>
    </submittedName>
</protein>
<feature type="domain" description="Fe-S metabolism associated" evidence="2">
    <location>
        <begin position="9"/>
        <end position="129"/>
    </location>
</feature>
<dbReference type="Gene3D" id="3.90.1010.10">
    <property type="match status" value="1"/>
</dbReference>
<dbReference type="SUPFAM" id="SSF82649">
    <property type="entry name" value="SufE/NifU"/>
    <property type="match status" value="1"/>
</dbReference>
<organism evidence="3 4">
    <name type="scientific">Pseudoalteromonas aurantia 208</name>
    <dbReference type="NCBI Taxonomy" id="1314867"/>
    <lineage>
        <taxon>Bacteria</taxon>
        <taxon>Pseudomonadati</taxon>
        <taxon>Pseudomonadota</taxon>
        <taxon>Gammaproteobacteria</taxon>
        <taxon>Alteromonadales</taxon>
        <taxon>Pseudoalteromonadaceae</taxon>
        <taxon>Pseudoalteromonas</taxon>
    </lineage>
</organism>
<evidence type="ECO:0000313" key="3">
    <source>
        <dbReference type="EMBL" id="MBE0367876.1"/>
    </source>
</evidence>
<comment type="caution">
    <text evidence="3">The sequence shown here is derived from an EMBL/GenBank/DDBJ whole genome shotgun (WGS) entry which is preliminary data.</text>
</comment>
<dbReference type="RefSeq" id="WP_192507243.1">
    <property type="nucleotide sequence ID" value="NZ_AQGV01000012.1"/>
</dbReference>
<dbReference type="PANTHER" id="PTHR43597:SF5">
    <property type="entry name" value="SUFE-LIKE PROTEIN 2, CHLOROPLASTIC"/>
    <property type="match status" value="1"/>
</dbReference>
<dbReference type="Pfam" id="PF02657">
    <property type="entry name" value="SufE"/>
    <property type="match status" value="1"/>
</dbReference>
<dbReference type="InterPro" id="IPR003808">
    <property type="entry name" value="Fe-S_metab-assoc_dom"/>
</dbReference>
<accession>A0ABR9EA69</accession>
<reference evidence="3 4" key="1">
    <citation type="submission" date="2015-03" db="EMBL/GenBank/DDBJ databases">
        <title>Genome sequence of Pseudoalteromonas aurantia.</title>
        <authorList>
            <person name="Xie B.-B."/>
            <person name="Rong J.-C."/>
            <person name="Qin Q.-L."/>
            <person name="Zhang Y.-Z."/>
        </authorList>
    </citation>
    <scope>NUCLEOTIDE SEQUENCE [LARGE SCALE GENOMIC DNA]</scope>
    <source>
        <strain evidence="3 4">208</strain>
    </source>
</reference>
<evidence type="ECO:0000313" key="4">
    <source>
        <dbReference type="Proteomes" id="UP000615755"/>
    </source>
</evidence>
<name>A0ABR9EA69_9GAMM</name>
<evidence type="ECO:0000259" key="2">
    <source>
        <dbReference type="Pfam" id="PF02657"/>
    </source>
</evidence>
<dbReference type="EMBL" id="AQGV01000012">
    <property type="protein sequence ID" value="MBE0367876.1"/>
    <property type="molecule type" value="Genomic_DNA"/>
</dbReference>
<proteinExistence type="inferred from homology"/>